<protein>
    <submittedName>
        <fullName evidence="2">Uncharacterized protein</fullName>
    </submittedName>
</protein>
<dbReference type="OrthoDB" id="6058821at2"/>
<proteinExistence type="predicted"/>
<dbReference type="EMBL" id="MDCE01000006">
    <property type="protein sequence ID" value="PPV07768.1"/>
    <property type="molecule type" value="Genomic_DNA"/>
</dbReference>
<reference evidence="2 3" key="1">
    <citation type="submission" date="2016-06" db="EMBL/GenBank/DDBJ databases">
        <authorList>
            <person name="Kjaerup R.B."/>
            <person name="Dalgaard T.S."/>
            <person name="Juul-Madsen H.R."/>
        </authorList>
    </citation>
    <scope>NUCLEOTIDE SEQUENCE [LARGE SCALE GENOMIC DNA]</scope>
    <source>
        <strain evidence="2">LMG947</strain>
    </source>
</reference>
<dbReference type="Proteomes" id="UP000092503">
    <property type="component" value="Unassembled WGS sequence"/>
</dbReference>
<dbReference type="EMBL" id="FLTX01000005">
    <property type="protein sequence ID" value="SBV49619.1"/>
    <property type="molecule type" value="Genomic_DNA"/>
</dbReference>
<name>A0A1C3NGT3_9XANT</name>
<sequence length="351" mass="38989">MHDEIPPSTVPENVKLSLLNFPNDQEFIQVFIKDMKEAIIDCGRFLDLERLDGVTVGYDFGAALESVDLGYESTVATQYTNNGDVIAVAKAMNVLRDGIVMSHVVYNGNIIAPLVDSSHEHHLDALHIISHEFGHVAELKWRDEAMPGLMLKSSEGDWAENMLLQTAIVAWEEYAACRMTGMIGDREALKQRYSQEFDKSAGHSLQRAKQKIKEYRTHGDIGKLLVEAGEPISMPFKMAGYMMGHLDAIEDSTPLEELCPLYAKTHLTTFIPKLFAALRTIWDERELGKGVAIFAPLSALLKEAYLAAGVELIPQGEGRGYYINVPFTAATMPNGEADMAIINLRKQLGFD</sequence>
<dbReference type="AlphaFoldDB" id="A0A1C3NGT3"/>
<accession>A0A1C3NGT3</accession>
<keyword evidence="4" id="KW-1185">Reference proteome</keyword>
<evidence type="ECO:0000313" key="4">
    <source>
        <dbReference type="Proteomes" id="UP000239710"/>
    </source>
</evidence>
<evidence type="ECO:0000313" key="3">
    <source>
        <dbReference type="Proteomes" id="UP000092503"/>
    </source>
</evidence>
<evidence type="ECO:0000313" key="2">
    <source>
        <dbReference type="EMBL" id="SBV49619.1"/>
    </source>
</evidence>
<dbReference type="Proteomes" id="UP000239710">
    <property type="component" value="Unassembled WGS sequence"/>
</dbReference>
<evidence type="ECO:0000313" key="1">
    <source>
        <dbReference type="EMBL" id="PPV07768.1"/>
    </source>
</evidence>
<reference evidence="1 4" key="2">
    <citation type="submission" date="2016-08" db="EMBL/GenBank/DDBJ databases">
        <title>Evolution of the type three secretion system and type three effector repertoires in Xanthomonas.</title>
        <authorList>
            <person name="Merda D."/>
            <person name="Briand M."/>
            <person name="Bosis E."/>
            <person name="Rousseau C."/>
            <person name="Portier P."/>
            <person name="Jacques M.-A."/>
            <person name="Fischer-Le Saux M."/>
        </authorList>
    </citation>
    <scope>NUCLEOTIDE SEQUENCE [LARGE SCALE GENOMIC DNA]</scope>
    <source>
        <strain evidence="1 4">CFBP1976</strain>
    </source>
</reference>
<organism evidence="2 3">
    <name type="scientific">Xanthomonas bromi</name>
    <dbReference type="NCBI Taxonomy" id="56449"/>
    <lineage>
        <taxon>Bacteria</taxon>
        <taxon>Pseudomonadati</taxon>
        <taxon>Pseudomonadota</taxon>
        <taxon>Gammaproteobacteria</taxon>
        <taxon>Lysobacterales</taxon>
        <taxon>Lysobacteraceae</taxon>
        <taxon>Xanthomonas</taxon>
    </lineage>
</organism>
<dbReference type="RefSeq" id="WP_104536839.1">
    <property type="nucleotide sequence ID" value="NZ_FLTX01000005.1"/>
</dbReference>
<gene>
    <name evidence="2" type="ORF">XBLMG947_0391</name>
    <name evidence="1" type="ORF">XbrCFBP1976_05620</name>
</gene>